<dbReference type="AlphaFoldDB" id="D6Z6L9"/>
<feature type="region of interest" description="Disordered" evidence="2">
    <location>
        <begin position="84"/>
        <end position="105"/>
    </location>
</feature>
<feature type="transmembrane region" description="Helical" evidence="3">
    <location>
        <begin position="34"/>
        <end position="50"/>
    </location>
</feature>
<dbReference type="KEGG" id="dak:DaAHT2_0267"/>
<keyword evidence="3" id="KW-0812">Transmembrane</keyword>
<dbReference type="Proteomes" id="UP000001508">
    <property type="component" value="Chromosome"/>
</dbReference>
<organism evidence="4 5">
    <name type="scientific">Desulfurivibrio alkaliphilus (strain DSM 19089 / UNIQEM U267 / AHT2)</name>
    <dbReference type="NCBI Taxonomy" id="589865"/>
    <lineage>
        <taxon>Bacteria</taxon>
        <taxon>Pseudomonadati</taxon>
        <taxon>Thermodesulfobacteriota</taxon>
        <taxon>Desulfobulbia</taxon>
        <taxon>Desulfobulbales</taxon>
        <taxon>Desulfobulbaceae</taxon>
        <taxon>Desulfurivibrio</taxon>
    </lineage>
</organism>
<evidence type="ECO:0000256" key="3">
    <source>
        <dbReference type="SAM" id="Phobius"/>
    </source>
</evidence>
<reference evidence="5" key="1">
    <citation type="submission" date="2010-02" db="EMBL/GenBank/DDBJ databases">
        <title>Complete sequence of Desulfurivibrio alkaliphilus AHT2.</title>
        <authorList>
            <consortium name="US DOE Joint Genome Institute"/>
            <person name="Pitluck S."/>
            <person name="Chertkov O."/>
            <person name="Detter J.C."/>
            <person name="Han C."/>
            <person name="Tapia R."/>
            <person name="Larimer F."/>
            <person name="Land M."/>
            <person name="Hauser L."/>
            <person name="Kyrpides N."/>
            <person name="Mikhailova N."/>
            <person name="Sorokin D.Y."/>
            <person name="Muyzer G."/>
            <person name="Woyke T."/>
        </authorList>
    </citation>
    <scope>NUCLEOTIDE SEQUENCE [LARGE SCALE GENOMIC DNA]</scope>
    <source>
        <strain evidence="5">DSM 19089 / UNIQEM U267 / AHT2</strain>
    </source>
</reference>
<keyword evidence="3" id="KW-0472">Membrane</keyword>
<dbReference type="STRING" id="589865.DaAHT2_0267"/>
<evidence type="ECO:0000256" key="2">
    <source>
        <dbReference type="SAM" id="MobiDB-lite"/>
    </source>
</evidence>
<dbReference type="NCBIfam" id="NF038143">
    <property type="entry name" value="HYxxLL"/>
    <property type="match status" value="1"/>
</dbReference>
<gene>
    <name evidence="4" type="ordered locus">DaAHT2_0267</name>
</gene>
<protein>
    <submittedName>
        <fullName evidence="4">Uncharacterized protein</fullName>
    </submittedName>
</protein>
<accession>D6Z6L9</accession>
<keyword evidence="3" id="KW-1133">Transmembrane helix</keyword>
<sequence length="208" mass="24522">MEAQELQRRSALIREYEEGFAHRLATRVINKPKLNIWLFLVPFLFIYHFSELRRYKENLPALRQGLLRSKLHALTMAEEEIRTGQRKSDAEIVPPSDPELAKPSMAEVRKRQEEELRLLLAHYRRLLGSSAEDYGRLVRQAYGDRRRYQDFIEDLQQRENELNQTLLAAMARAKKSDEEAPLVVERLEKESLKLRVADMQQFFPLESA</sequence>
<name>D6Z6L9_DESAT</name>
<evidence type="ECO:0000313" key="4">
    <source>
        <dbReference type="EMBL" id="ADH84978.1"/>
    </source>
</evidence>
<keyword evidence="1" id="KW-0175">Coiled coil</keyword>
<proteinExistence type="predicted"/>
<evidence type="ECO:0000313" key="5">
    <source>
        <dbReference type="Proteomes" id="UP000001508"/>
    </source>
</evidence>
<dbReference type="InParanoid" id="D6Z6L9"/>
<dbReference type="OrthoDB" id="1808662at2"/>
<keyword evidence="5" id="KW-1185">Reference proteome</keyword>
<dbReference type="eggNOG" id="ENOG50335E3">
    <property type="taxonomic scope" value="Bacteria"/>
</dbReference>
<evidence type="ECO:0000256" key="1">
    <source>
        <dbReference type="SAM" id="Coils"/>
    </source>
</evidence>
<dbReference type="EMBL" id="CP001940">
    <property type="protein sequence ID" value="ADH84978.1"/>
    <property type="molecule type" value="Genomic_DNA"/>
</dbReference>
<dbReference type="HOGENOM" id="CLU_090343_0_0_7"/>
<feature type="coiled-coil region" evidence="1">
    <location>
        <begin position="145"/>
        <end position="172"/>
    </location>
</feature>
<dbReference type="RefSeq" id="WP_013162509.1">
    <property type="nucleotide sequence ID" value="NC_014216.1"/>
</dbReference>